<protein>
    <recommendedName>
        <fullName evidence="5">C4-dicarboxylate ABC transporter substrate-binding protein</fullName>
    </recommendedName>
</protein>
<dbReference type="InterPro" id="IPR018389">
    <property type="entry name" value="DctP_fam"/>
</dbReference>
<dbReference type="Gene3D" id="3.40.190.170">
    <property type="entry name" value="Bacterial extracellular solute-binding protein, family 7"/>
    <property type="match status" value="1"/>
</dbReference>
<dbReference type="PANTHER" id="PTHR33376">
    <property type="match status" value="1"/>
</dbReference>
<reference evidence="4" key="1">
    <citation type="journal article" date="2019" name="Int. J. Syst. Evol. Microbiol.">
        <title>The Global Catalogue of Microorganisms (GCM) 10K type strain sequencing project: providing services to taxonomists for standard genome sequencing and annotation.</title>
        <authorList>
            <consortium name="The Broad Institute Genomics Platform"/>
            <consortium name="The Broad Institute Genome Sequencing Center for Infectious Disease"/>
            <person name="Wu L."/>
            <person name="Ma J."/>
        </authorList>
    </citation>
    <scope>NUCLEOTIDE SEQUENCE [LARGE SCALE GENOMIC DNA]</scope>
    <source>
        <strain evidence="4">JCM 16702</strain>
    </source>
</reference>
<dbReference type="EMBL" id="BAAAZG010000001">
    <property type="protein sequence ID" value="GAA4057635.1"/>
    <property type="molecule type" value="Genomic_DNA"/>
</dbReference>
<proteinExistence type="predicted"/>
<dbReference type="Pfam" id="PF03480">
    <property type="entry name" value="DctP"/>
    <property type="match status" value="1"/>
</dbReference>
<dbReference type="NCBIfam" id="NF037995">
    <property type="entry name" value="TRAP_S1"/>
    <property type="match status" value="1"/>
</dbReference>
<keyword evidence="4" id="KW-1185">Reference proteome</keyword>
<organism evidence="3 4">
    <name type="scientific">Actinomadura miaoliensis</name>
    <dbReference type="NCBI Taxonomy" id="430685"/>
    <lineage>
        <taxon>Bacteria</taxon>
        <taxon>Bacillati</taxon>
        <taxon>Actinomycetota</taxon>
        <taxon>Actinomycetes</taxon>
        <taxon>Streptosporangiales</taxon>
        <taxon>Thermomonosporaceae</taxon>
        <taxon>Actinomadura</taxon>
    </lineage>
</organism>
<dbReference type="Proteomes" id="UP001500683">
    <property type="component" value="Unassembled WGS sequence"/>
</dbReference>
<evidence type="ECO:0000256" key="2">
    <source>
        <dbReference type="SAM" id="SignalP"/>
    </source>
</evidence>
<comment type="caution">
    <text evidence="3">The sequence shown here is derived from an EMBL/GenBank/DDBJ whole genome shotgun (WGS) entry which is preliminary data.</text>
</comment>
<dbReference type="PANTHER" id="PTHR33376:SF15">
    <property type="entry name" value="BLL6794 PROTEIN"/>
    <property type="match status" value="1"/>
</dbReference>
<evidence type="ECO:0000256" key="1">
    <source>
        <dbReference type="ARBA" id="ARBA00022729"/>
    </source>
</evidence>
<feature type="signal peptide" evidence="2">
    <location>
        <begin position="1"/>
        <end position="29"/>
    </location>
</feature>
<feature type="chain" id="PRO_5045472649" description="C4-dicarboxylate ABC transporter substrate-binding protein" evidence="2">
    <location>
        <begin position="30"/>
        <end position="429"/>
    </location>
</feature>
<name>A0ABP7V1T0_9ACTN</name>
<dbReference type="RefSeq" id="WP_344940447.1">
    <property type="nucleotide sequence ID" value="NZ_BAAAZG010000001.1"/>
</dbReference>
<accession>A0ABP7V1T0</accession>
<evidence type="ECO:0008006" key="5">
    <source>
        <dbReference type="Google" id="ProtNLM"/>
    </source>
</evidence>
<keyword evidence="1 2" id="KW-0732">Signal</keyword>
<gene>
    <name evidence="3" type="ORF">GCM10022214_07100</name>
</gene>
<dbReference type="InterPro" id="IPR038404">
    <property type="entry name" value="TRAP_DctP_sf"/>
</dbReference>
<evidence type="ECO:0000313" key="3">
    <source>
        <dbReference type="EMBL" id="GAA4057635.1"/>
    </source>
</evidence>
<evidence type="ECO:0000313" key="4">
    <source>
        <dbReference type="Proteomes" id="UP001500683"/>
    </source>
</evidence>
<sequence length="429" mass="45192">MVALSGGRGVRGLALALGACSVLALSACADTQGRGAGGGGGQGVPQGATIEQYKAAFADVRPIKLTTQSPSPKGSVTGKNVEDYLKAVTEWSGGKITFEVTYSNGVAPPAEVDDALVDGRLDIGQVLPIYEPSEYPANAALIQASFVSDQTPVAGTLQSNAWPNEVAFKTPEITEEFEKKGIKLMVPYYDSGANVMFCRKPRRDLASLKGVQTASGGQAQNAELTALGAAPASVPYTEQFESLQRGVVDCTVSSFTVGVLGGFVKVAPNVTIDPAAGFALAPGGMAINQRTWDGLPLVARQLLWDRLDVFLASNIEGKIWPNIAQAVSQAKAAGGSVGPFSDDARKAMTGANSRMLDTMRREAKVKDPGAFVTNIQAAADRWLKEARAAGPGEDVAHADFDQWYKPGKVDANRYVGKVYEQVFLPHRPS</sequence>